<keyword evidence="2" id="KW-0067">ATP-binding</keyword>
<dbReference type="Gene3D" id="1.10.8.60">
    <property type="match status" value="1"/>
</dbReference>
<dbReference type="InterPro" id="IPR000014">
    <property type="entry name" value="PAS"/>
</dbReference>
<reference evidence="6" key="1">
    <citation type="journal article" date="2019" name="Int. J. Syst. Evol. Microbiol.">
        <title>The Global Catalogue of Microorganisms (GCM) 10K type strain sequencing project: providing services to taxonomists for standard genome sequencing and annotation.</title>
        <authorList>
            <consortium name="The Broad Institute Genomics Platform"/>
            <consortium name="The Broad Institute Genome Sequencing Center for Infectious Disease"/>
            <person name="Wu L."/>
            <person name="Ma J."/>
        </authorList>
    </citation>
    <scope>NUCLEOTIDE SEQUENCE [LARGE SCALE GENOMIC DNA]</scope>
    <source>
        <strain evidence="6">JCM 15395</strain>
    </source>
</reference>
<dbReference type="InterPro" id="IPR025943">
    <property type="entry name" value="Sigma_54_int_dom_ATP-bd_2"/>
</dbReference>
<dbReference type="NCBIfam" id="TIGR00229">
    <property type="entry name" value="sensory_box"/>
    <property type="match status" value="1"/>
</dbReference>
<dbReference type="PROSITE" id="PS00675">
    <property type="entry name" value="SIGMA54_INTERACT_1"/>
    <property type="match status" value="1"/>
</dbReference>
<dbReference type="CDD" id="cd00009">
    <property type="entry name" value="AAA"/>
    <property type="match status" value="1"/>
</dbReference>
<dbReference type="PANTHER" id="PTHR32071:SF57">
    <property type="entry name" value="C4-DICARBOXYLATE TRANSPORT TRANSCRIPTIONAL REGULATORY PROTEIN DCTD"/>
    <property type="match status" value="1"/>
</dbReference>
<dbReference type="PROSITE" id="PS50112">
    <property type="entry name" value="PAS"/>
    <property type="match status" value="1"/>
</dbReference>
<evidence type="ECO:0000259" key="4">
    <source>
        <dbReference type="PROSITE" id="PS50112"/>
    </source>
</evidence>
<dbReference type="SMART" id="SM00091">
    <property type="entry name" value="PAS"/>
    <property type="match status" value="1"/>
</dbReference>
<evidence type="ECO:0000256" key="2">
    <source>
        <dbReference type="ARBA" id="ARBA00022840"/>
    </source>
</evidence>
<dbReference type="InterPro" id="IPR002078">
    <property type="entry name" value="Sigma_54_int"/>
</dbReference>
<evidence type="ECO:0000259" key="3">
    <source>
        <dbReference type="PROSITE" id="PS50045"/>
    </source>
</evidence>
<dbReference type="Pfam" id="PF00989">
    <property type="entry name" value="PAS"/>
    <property type="match status" value="1"/>
</dbReference>
<dbReference type="Pfam" id="PF00158">
    <property type="entry name" value="Sigma54_activat"/>
    <property type="match status" value="1"/>
</dbReference>
<dbReference type="CDD" id="cd00130">
    <property type="entry name" value="PAS"/>
    <property type="match status" value="1"/>
</dbReference>
<keyword evidence="1" id="KW-0547">Nucleotide-binding</keyword>
<organism evidence="5 6">
    <name type="scientific">Virgibacillus siamensis</name>
    <dbReference type="NCBI Taxonomy" id="480071"/>
    <lineage>
        <taxon>Bacteria</taxon>
        <taxon>Bacillati</taxon>
        <taxon>Bacillota</taxon>
        <taxon>Bacilli</taxon>
        <taxon>Bacillales</taxon>
        <taxon>Bacillaceae</taxon>
        <taxon>Virgibacillus</taxon>
    </lineage>
</organism>
<dbReference type="PROSITE" id="PS50045">
    <property type="entry name" value="SIGMA54_INTERACT_4"/>
    <property type="match status" value="1"/>
</dbReference>
<dbReference type="EMBL" id="BAAADS010000001">
    <property type="protein sequence ID" value="GAA0592427.1"/>
    <property type="molecule type" value="Genomic_DNA"/>
</dbReference>
<dbReference type="InterPro" id="IPR035965">
    <property type="entry name" value="PAS-like_dom_sf"/>
</dbReference>
<gene>
    <name evidence="5" type="ORF">GCM10009001_05760</name>
</gene>
<accession>A0ABP3QKC4</accession>
<comment type="caution">
    <text evidence="5">The sequence shown here is derived from an EMBL/GenBank/DDBJ whole genome shotgun (WGS) entry which is preliminary data.</text>
</comment>
<dbReference type="InterPro" id="IPR013767">
    <property type="entry name" value="PAS_fold"/>
</dbReference>
<dbReference type="InterPro" id="IPR003593">
    <property type="entry name" value="AAA+_ATPase"/>
</dbReference>
<dbReference type="InterPro" id="IPR036388">
    <property type="entry name" value="WH-like_DNA-bd_sf"/>
</dbReference>
<evidence type="ECO:0000313" key="5">
    <source>
        <dbReference type="EMBL" id="GAA0592427.1"/>
    </source>
</evidence>
<dbReference type="InterPro" id="IPR027417">
    <property type="entry name" value="P-loop_NTPase"/>
</dbReference>
<sequence length="679" mass="76004">MSSPVILILTKKAGLYYTFRDNIREIFGDGIQLRSNLFPPINLEEADLILSSGSDNLYHDLVNSDKVKAPLLVANRSIDSKKLEKLFELPKSTRCLLVSNDEKIAEQSVTMLKRLGLDYLHFTAYSPDMETVPDIRNIDVAITHGLVDLVPKEVNNVLDLGNRGLDLSTLFEISKVLGKTFYQPSHITMDYLKNFVRIGRELAISVQNKHYINSYLEAILNAAQEGIVFINEQGMITLFNEEASGILGIESQKVIDKHYTHVLRDFQVEKVMNNYEPIPREIIKVQGLNLMTTIIPLMMAGNFAGVVVTFQDVTHVERMEMEIQKNKKKSGLTTKYTFADSVGVSNLMVKTKEIAKKLARSEYTVLITGESGTGKEIFAQAIHDYSSRSNGPFVAVNFAGISQSIAESELFGYEEGAFTGASRGGKAGLFELAQNGTIFLDEIGDAPLNIQAAILRVLQENNIMRVGGNKVVPINVRVVAATNKNLDSMMKEGTFREDLFYRLNQLPLTIPPLRERTEDIPALIDYFLNEKNSQMRFPEDVMSALTAYNWPGNVRELEGLVTYLSVIVDGIEPALNDLPAEMKANKPKDVQDERRIARLLENNGEAFIYREILHCLSLSQKHHSGIGRTTLKSMMNISISESQLRTKLDVLKDFHLICSGVKKQGTKITQTGLYVLNLL</sequence>
<dbReference type="PANTHER" id="PTHR32071">
    <property type="entry name" value="TRANSCRIPTIONAL REGULATORY PROTEIN"/>
    <property type="match status" value="1"/>
</dbReference>
<dbReference type="InterPro" id="IPR058031">
    <property type="entry name" value="AAA_lid_NorR"/>
</dbReference>
<dbReference type="Gene3D" id="3.30.450.20">
    <property type="entry name" value="PAS domain"/>
    <property type="match status" value="1"/>
</dbReference>
<dbReference type="RefSeq" id="WP_343810114.1">
    <property type="nucleotide sequence ID" value="NZ_BAAADS010000001.1"/>
</dbReference>
<protein>
    <submittedName>
        <fullName evidence="5">Sigma 54-interacting transcriptional regulator</fullName>
    </submittedName>
</protein>
<evidence type="ECO:0000313" key="6">
    <source>
        <dbReference type="Proteomes" id="UP001500866"/>
    </source>
</evidence>
<feature type="domain" description="Sigma-54 factor interaction" evidence="3">
    <location>
        <begin position="341"/>
        <end position="566"/>
    </location>
</feature>
<dbReference type="Pfam" id="PF25601">
    <property type="entry name" value="AAA_lid_14"/>
    <property type="match status" value="1"/>
</dbReference>
<name>A0ABP3QKC4_9BACI</name>
<evidence type="ECO:0000256" key="1">
    <source>
        <dbReference type="ARBA" id="ARBA00022741"/>
    </source>
</evidence>
<dbReference type="Proteomes" id="UP001500866">
    <property type="component" value="Unassembled WGS sequence"/>
</dbReference>
<dbReference type="SUPFAM" id="SSF52540">
    <property type="entry name" value="P-loop containing nucleoside triphosphate hydrolases"/>
    <property type="match status" value="1"/>
</dbReference>
<feature type="domain" description="PAS" evidence="4">
    <location>
        <begin position="212"/>
        <end position="266"/>
    </location>
</feature>
<proteinExistence type="predicted"/>
<dbReference type="Gene3D" id="3.40.50.300">
    <property type="entry name" value="P-loop containing nucleotide triphosphate hydrolases"/>
    <property type="match status" value="1"/>
</dbReference>
<dbReference type="PROSITE" id="PS00676">
    <property type="entry name" value="SIGMA54_INTERACT_2"/>
    <property type="match status" value="1"/>
</dbReference>
<keyword evidence="6" id="KW-1185">Reference proteome</keyword>
<dbReference type="InterPro" id="IPR025662">
    <property type="entry name" value="Sigma_54_int_dom_ATP-bd_1"/>
</dbReference>
<dbReference type="Gene3D" id="1.10.10.10">
    <property type="entry name" value="Winged helix-like DNA-binding domain superfamily/Winged helix DNA-binding domain"/>
    <property type="match status" value="1"/>
</dbReference>
<dbReference type="SUPFAM" id="SSF55785">
    <property type="entry name" value="PYP-like sensor domain (PAS domain)"/>
    <property type="match status" value="1"/>
</dbReference>
<dbReference type="SMART" id="SM00382">
    <property type="entry name" value="AAA"/>
    <property type="match status" value="1"/>
</dbReference>